<dbReference type="PANTHER" id="PTHR18964:SF149">
    <property type="entry name" value="BIFUNCTIONAL UDP-N-ACETYLGLUCOSAMINE 2-EPIMERASE_N-ACETYLMANNOSAMINE KINASE"/>
    <property type="match status" value="1"/>
</dbReference>
<dbReference type="SUPFAM" id="SSF46785">
    <property type="entry name" value="Winged helix' DNA-binding domain"/>
    <property type="match status" value="1"/>
</dbReference>
<dbReference type="Pfam" id="PF00480">
    <property type="entry name" value="ROK"/>
    <property type="match status" value="1"/>
</dbReference>
<comment type="similarity">
    <text evidence="1">Belongs to the ROK (NagC/XylR) family.</text>
</comment>
<evidence type="ECO:0000256" key="1">
    <source>
        <dbReference type="ARBA" id="ARBA00006479"/>
    </source>
</evidence>
<sequence length="412" mass="46159">MTVPYFTQYNSKVHINNNSFQRNSNISRVVETIWRNSTVSRVEISRQLDLYRSTVSNIINLLLEKNVVIETASGVSTVLGGRKPVFLTLNAAFGCVVGIEIQPHKYYAVAVDINSEIIYRKKGRTEGDTFTDRLDAIVSEIKPDIQKLNVPVLAVCTGMPGIIDPDKGRIIESVPLELHNLDFSKKFSERYGIPVFAENDARCCAWLDTVRHRKENIRDFIAVIAEYHEKRVNDKTRAGLSAGLAFSVDGAIRYGRNFTAGEFVSLSWRPEREGQTGLSAQITDHITTDVEAFKAWLTDFFATMTPIITAFAPDVLYLHGYPVQYKDFVLATIETCVPQFSAVLEKNGCTMEFAQVDDFNVACGAACRYLKKLFSVPDITFHGEGSNPIDWDTVFETVDAAHAQRATAKVRF</sequence>
<dbReference type="PANTHER" id="PTHR18964">
    <property type="entry name" value="ROK (REPRESSOR, ORF, KINASE) FAMILY"/>
    <property type="match status" value="1"/>
</dbReference>
<name>F4LNL0_TREBD</name>
<protein>
    <submittedName>
        <fullName evidence="2">ROK family protein</fullName>
    </submittedName>
</protein>
<dbReference type="CDD" id="cd23763">
    <property type="entry name" value="ASKHA_ATPase_ROK"/>
    <property type="match status" value="1"/>
</dbReference>
<dbReference type="InterPro" id="IPR036390">
    <property type="entry name" value="WH_DNA-bd_sf"/>
</dbReference>
<dbReference type="Gene3D" id="1.10.10.10">
    <property type="entry name" value="Winged helix-like DNA-binding domain superfamily/Winged helix DNA-binding domain"/>
    <property type="match status" value="1"/>
</dbReference>
<keyword evidence="3" id="KW-1185">Reference proteome</keyword>
<dbReference type="InterPro" id="IPR043129">
    <property type="entry name" value="ATPase_NBD"/>
</dbReference>
<dbReference type="EMBL" id="CP002696">
    <property type="protein sequence ID" value="AEE15864.1"/>
    <property type="molecule type" value="Genomic_DNA"/>
</dbReference>
<gene>
    <name evidence="2" type="ordered locus">Trebr_0420</name>
</gene>
<dbReference type="Proteomes" id="UP000006546">
    <property type="component" value="Chromosome"/>
</dbReference>
<dbReference type="SUPFAM" id="SSF53067">
    <property type="entry name" value="Actin-like ATPase domain"/>
    <property type="match status" value="2"/>
</dbReference>
<dbReference type="eggNOG" id="COG1940">
    <property type="taxonomic scope" value="Bacteria"/>
</dbReference>
<dbReference type="AlphaFoldDB" id="F4LNL0"/>
<dbReference type="STRING" id="906968.Trebr_0420"/>
<accession>F4LNL0</accession>
<evidence type="ECO:0000313" key="2">
    <source>
        <dbReference type="EMBL" id="AEE15864.1"/>
    </source>
</evidence>
<reference evidence="3" key="1">
    <citation type="submission" date="2011-04" db="EMBL/GenBank/DDBJ databases">
        <title>The complete genome of Treponema brennaborense DSM 12168.</title>
        <authorList>
            <person name="Lucas S."/>
            <person name="Han J."/>
            <person name="Lapidus A."/>
            <person name="Bruce D."/>
            <person name="Goodwin L."/>
            <person name="Pitluck S."/>
            <person name="Peters L."/>
            <person name="Kyrpides N."/>
            <person name="Mavromatis K."/>
            <person name="Ivanova N."/>
            <person name="Mikhailova N."/>
            <person name="Pagani I."/>
            <person name="Teshima H."/>
            <person name="Detter J.C."/>
            <person name="Tapia R."/>
            <person name="Han C."/>
            <person name="Land M."/>
            <person name="Hauser L."/>
            <person name="Markowitz V."/>
            <person name="Cheng J.-F."/>
            <person name="Hugenholtz P."/>
            <person name="Woyke T."/>
            <person name="Wu D."/>
            <person name="Gronow S."/>
            <person name="Wellnitz S."/>
            <person name="Brambilla E."/>
            <person name="Klenk H.-P."/>
            <person name="Eisen J.A."/>
        </authorList>
    </citation>
    <scope>NUCLEOTIDE SEQUENCE [LARGE SCALE GENOMIC DNA]</scope>
    <source>
        <strain evidence="3">DSM 12168 / CIP 105900 / DD5/3</strain>
    </source>
</reference>
<organism evidence="2 3">
    <name type="scientific">Treponema brennaborense (strain DSM 12168 / CIP 105900 / DD5/3)</name>
    <dbReference type="NCBI Taxonomy" id="906968"/>
    <lineage>
        <taxon>Bacteria</taxon>
        <taxon>Pseudomonadati</taxon>
        <taxon>Spirochaetota</taxon>
        <taxon>Spirochaetia</taxon>
        <taxon>Spirochaetales</taxon>
        <taxon>Treponemataceae</taxon>
        <taxon>Treponema</taxon>
    </lineage>
</organism>
<dbReference type="HOGENOM" id="CLU_036604_13_5_12"/>
<evidence type="ECO:0000313" key="3">
    <source>
        <dbReference type="Proteomes" id="UP000006546"/>
    </source>
</evidence>
<dbReference type="KEGG" id="tbe:Trebr_0420"/>
<dbReference type="InterPro" id="IPR036388">
    <property type="entry name" value="WH-like_DNA-bd_sf"/>
</dbReference>
<proteinExistence type="inferred from homology"/>
<dbReference type="Gene3D" id="3.30.420.40">
    <property type="match status" value="1"/>
</dbReference>
<dbReference type="InterPro" id="IPR000600">
    <property type="entry name" value="ROK"/>
</dbReference>